<reference evidence="1 2" key="1">
    <citation type="submission" date="2018-07" db="EMBL/GenBank/DDBJ databases">
        <title>Chitinophaga K2CV101002-2 sp. nov., isolated from a monsoon evergreen broad-leaved forest soil.</title>
        <authorList>
            <person name="Lv Y."/>
        </authorList>
    </citation>
    <scope>NUCLEOTIDE SEQUENCE [LARGE SCALE GENOMIC DNA]</scope>
    <source>
        <strain evidence="1 2">GDMCC 1.1288</strain>
    </source>
</reference>
<evidence type="ECO:0000313" key="1">
    <source>
        <dbReference type="EMBL" id="RFS24023.1"/>
    </source>
</evidence>
<dbReference type="EMBL" id="QPMM01000003">
    <property type="protein sequence ID" value="RFS24023.1"/>
    <property type="molecule type" value="Genomic_DNA"/>
</dbReference>
<keyword evidence="2" id="KW-1185">Reference proteome</keyword>
<name>A0A3E1YCL1_9BACT</name>
<dbReference type="PANTHER" id="PTHR21037">
    <property type="entry name" value="39S RIBOSOMAL PROTEIN L14, MITOCHONDRIAL"/>
    <property type="match status" value="1"/>
</dbReference>
<sequence length="66" mass="7837">MRKPLVENIDFYYNEQGYMVFTEKFHLERGHCCGNGCKHCPFNYEKVPEPKRSALLKQRNQGGENR</sequence>
<protein>
    <submittedName>
        <fullName evidence="1">Uncharacterized protein</fullName>
    </submittedName>
</protein>
<gene>
    <name evidence="1" type="ORF">DVR12_09070</name>
</gene>
<comment type="caution">
    <text evidence="1">The sequence shown here is derived from an EMBL/GenBank/DDBJ whole genome shotgun (WGS) entry which is preliminary data.</text>
</comment>
<accession>A0A3E1YCL1</accession>
<organism evidence="1 2">
    <name type="scientific">Chitinophaga silvatica</name>
    <dbReference type="NCBI Taxonomy" id="2282649"/>
    <lineage>
        <taxon>Bacteria</taxon>
        <taxon>Pseudomonadati</taxon>
        <taxon>Bacteroidota</taxon>
        <taxon>Chitinophagia</taxon>
        <taxon>Chitinophagales</taxon>
        <taxon>Chitinophagaceae</taxon>
        <taxon>Chitinophaga</taxon>
    </lineage>
</organism>
<proteinExistence type="predicted"/>
<dbReference type="Proteomes" id="UP000260644">
    <property type="component" value="Unassembled WGS sequence"/>
</dbReference>
<dbReference type="PANTHER" id="PTHR21037:SF2">
    <property type="entry name" value="SIMILAR TO NOVEL PROTEIN"/>
    <property type="match status" value="1"/>
</dbReference>
<dbReference type="OrthoDB" id="9800168at2"/>
<dbReference type="AlphaFoldDB" id="A0A3E1YCL1"/>
<dbReference type="Pfam" id="PF17653">
    <property type="entry name" value="DUF5522"/>
    <property type="match status" value="1"/>
</dbReference>
<dbReference type="InterPro" id="IPR040807">
    <property type="entry name" value="DUF5522"/>
</dbReference>
<evidence type="ECO:0000313" key="2">
    <source>
        <dbReference type="Proteomes" id="UP000260644"/>
    </source>
</evidence>